<dbReference type="OrthoDB" id="432483at2759"/>
<dbReference type="InterPro" id="IPR018490">
    <property type="entry name" value="cNMP-bd_dom_sf"/>
</dbReference>
<evidence type="ECO:0000259" key="7">
    <source>
        <dbReference type="Pfam" id="PF00520"/>
    </source>
</evidence>
<dbReference type="GO" id="GO:0005249">
    <property type="term" value="F:voltage-gated potassium channel activity"/>
    <property type="evidence" value="ECO:0007669"/>
    <property type="project" value="TreeGrafter"/>
</dbReference>
<feature type="region of interest" description="Disordered" evidence="5">
    <location>
        <begin position="540"/>
        <end position="647"/>
    </location>
</feature>
<feature type="transmembrane region" description="Helical" evidence="6">
    <location>
        <begin position="96"/>
        <end position="123"/>
    </location>
</feature>
<feature type="domain" description="Ion transport" evidence="7">
    <location>
        <begin position="24"/>
        <end position="227"/>
    </location>
</feature>
<dbReference type="GO" id="GO:0042391">
    <property type="term" value="P:regulation of membrane potential"/>
    <property type="evidence" value="ECO:0007669"/>
    <property type="project" value="TreeGrafter"/>
</dbReference>
<keyword evidence="9" id="KW-1185">Reference proteome</keyword>
<dbReference type="Pfam" id="PF00520">
    <property type="entry name" value="Ion_trans"/>
    <property type="match status" value="1"/>
</dbReference>
<evidence type="ECO:0000256" key="3">
    <source>
        <dbReference type="ARBA" id="ARBA00022989"/>
    </source>
</evidence>
<feature type="compositionally biased region" description="Basic residues" evidence="5">
    <location>
        <begin position="540"/>
        <end position="551"/>
    </location>
</feature>
<dbReference type="Gene3D" id="2.60.120.10">
    <property type="entry name" value="Jelly Rolls"/>
    <property type="match status" value="1"/>
</dbReference>
<dbReference type="EMBL" id="JWZX01000465">
    <property type="protein sequence ID" value="KOO52894.1"/>
    <property type="molecule type" value="Genomic_DNA"/>
</dbReference>
<evidence type="ECO:0000256" key="5">
    <source>
        <dbReference type="SAM" id="MobiDB-lite"/>
    </source>
</evidence>
<evidence type="ECO:0000313" key="8">
    <source>
        <dbReference type="EMBL" id="KOO52894.1"/>
    </source>
</evidence>
<proteinExistence type="predicted"/>
<name>A0A0M0LPC8_9EUKA</name>
<reference evidence="9" key="1">
    <citation type="journal article" date="2015" name="PLoS Genet.">
        <title>Genome Sequence and Transcriptome Analyses of Chrysochromulina tobin: Metabolic Tools for Enhanced Algal Fitness in the Prominent Order Prymnesiales (Haptophyceae).</title>
        <authorList>
            <person name="Hovde B.T."/>
            <person name="Deodato C.R."/>
            <person name="Hunsperger H.M."/>
            <person name="Ryken S.A."/>
            <person name="Yost W."/>
            <person name="Jha R.K."/>
            <person name="Patterson J."/>
            <person name="Monnat R.J. Jr."/>
            <person name="Barlow S.B."/>
            <person name="Starkenburg S.R."/>
            <person name="Cattolico R.A."/>
        </authorList>
    </citation>
    <scope>NUCLEOTIDE SEQUENCE</scope>
    <source>
        <strain evidence="9">CCMP291</strain>
    </source>
</reference>
<feature type="transmembrane region" description="Helical" evidence="6">
    <location>
        <begin position="204"/>
        <end position="230"/>
    </location>
</feature>
<dbReference type="GO" id="GO:0005886">
    <property type="term" value="C:plasma membrane"/>
    <property type="evidence" value="ECO:0007669"/>
    <property type="project" value="TreeGrafter"/>
</dbReference>
<feature type="compositionally biased region" description="Basic residues" evidence="5">
    <location>
        <begin position="636"/>
        <end position="647"/>
    </location>
</feature>
<evidence type="ECO:0000256" key="4">
    <source>
        <dbReference type="ARBA" id="ARBA00023136"/>
    </source>
</evidence>
<dbReference type="Proteomes" id="UP000037460">
    <property type="component" value="Unassembled WGS sequence"/>
</dbReference>
<evidence type="ECO:0000256" key="1">
    <source>
        <dbReference type="ARBA" id="ARBA00004141"/>
    </source>
</evidence>
<dbReference type="Gene3D" id="1.10.287.70">
    <property type="match status" value="1"/>
</dbReference>
<evidence type="ECO:0000313" key="9">
    <source>
        <dbReference type="Proteomes" id="UP000037460"/>
    </source>
</evidence>
<dbReference type="SUPFAM" id="SSF51206">
    <property type="entry name" value="cAMP-binding domain-like"/>
    <property type="match status" value="1"/>
</dbReference>
<dbReference type="SUPFAM" id="SSF81324">
    <property type="entry name" value="Voltage-gated potassium channels"/>
    <property type="match status" value="1"/>
</dbReference>
<feature type="transmembrane region" description="Helical" evidence="6">
    <location>
        <begin position="172"/>
        <end position="192"/>
    </location>
</feature>
<accession>A0A0M0LPC8</accession>
<protein>
    <submittedName>
        <fullName evidence="8">Voltage-gated ion channel superfamily</fullName>
    </submittedName>
</protein>
<gene>
    <name evidence="8" type="ORF">Ctob_016154</name>
</gene>
<dbReference type="PANTHER" id="PTHR10217">
    <property type="entry name" value="VOLTAGE AND LIGAND GATED POTASSIUM CHANNEL"/>
    <property type="match status" value="1"/>
</dbReference>
<sequence length="647" mass="72328">MKQRSSGTRRLSSMQWEENPLVNARIYLTSWFLLDVLSVAVSALDILAVSPDEGAVKRVVANLVGLKMLRVLRLLKLARLLRSSRIVMRWATRVSIAYSTLSIITCVGMVCIFLHWMACVWVLQADLVNETPLGSPTSETPVPSWLGASGYCVYVDDANATLGYTCEPPVNIYMAAFYWSTMTMATIGYGDIAATFNNPVEMGIASFLMLASAFYWASVIGTFCGVVSSFNPEENAFHALMDELNRFMSRESVPLPLRLRLREYFRESKHIRFSETKRALMLRMAPSLKGEIAFETSKHRIGRVSFLKGASRPFVMELCLQMLPVVYAPGDVPKIGFLYVVYRGIALYRVKLLTTGKVWGEDMILSSPKLRSTAQARAMNYLEVYYIGRRELLTIAARFHTTARRIRRVAVLLALRRHLIQEARLKLRVPSGQNLSDCARLTSVFLDEGTLQRHAKVASFDNAFKAATMIEGDEEKDFATDNLIGDYESRREMSELREVVTCYARTTDAMLNTLALSVHQVAARLEKLMLDQQVIHLKKNRLHQHRSRRLSSHSGGEPPGSYQGATEDGTGELPGSAAPGSPSQGAPAIVVLAPITDPLAQERGRQSCTQEDRDQDGEYAPMRRERPPGQPTRAGSTHKARRPSYEA</sequence>
<keyword evidence="3 6" id="KW-1133">Transmembrane helix</keyword>
<dbReference type="AlphaFoldDB" id="A0A0M0LPC8"/>
<feature type="compositionally biased region" description="Low complexity" evidence="5">
    <location>
        <begin position="574"/>
        <end position="588"/>
    </location>
</feature>
<comment type="subcellular location">
    <subcellularLocation>
        <location evidence="1">Membrane</location>
        <topology evidence="1">Multi-pass membrane protein</topology>
    </subcellularLocation>
</comment>
<keyword evidence="4 6" id="KW-0472">Membrane</keyword>
<dbReference type="PANTHER" id="PTHR10217:SF435">
    <property type="entry name" value="POTASSIUM VOLTAGE-GATED CHANNEL PROTEIN EAG"/>
    <property type="match status" value="1"/>
</dbReference>
<organism evidence="8 9">
    <name type="scientific">Chrysochromulina tobinii</name>
    <dbReference type="NCBI Taxonomy" id="1460289"/>
    <lineage>
        <taxon>Eukaryota</taxon>
        <taxon>Haptista</taxon>
        <taxon>Haptophyta</taxon>
        <taxon>Prymnesiophyceae</taxon>
        <taxon>Prymnesiales</taxon>
        <taxon>Chrysochromulinaceae</taxon>
        <taxon>Chrysochromulina</taxon>
    </lineage>
</organism>
<dbReference type="InterPro" id="IPR050818">
    <property type="entry name" value="KCNH_animal-type"/>
</dbReference>
<dbReference type="InterPro" id="IPR005821">
    <property type="entry name" value="Ion_trans_dom"/>
</dbReference>
<keyword evidence="2 6" id="KW-0812">Transmembrane</keyword>
<dbReference type="Gene3D" id="1.10.287.630">
    <property type="entry name" value="Helix hairpin bin"/>
    <property type="match status" value="1"/>
</dbReference>
<dbReference type="InterPro" id="IPR014710">
    <property type="entry name" value="RmlC-like_jellyroll"/>
</dbReference>
<evidence type="ECO:0000256" key="2">
    <source>
        <dbReference type="ARBA" id="ARBA00022692"/>
    </source>
</evidence>
<evidence type="ECO:0000256" key="6">
    <source>
        <dbReference type="SAM" id="Phobius"/>
    </source>
</evidence>
<comment type="caution">
    <text evidence="8">The sequence shown here is derived from an EMBL/GenBank/DDBJ whole genome shotgun (WGS) entry which is preliminary data.</text>
</comment>